<sequence length="382" mass="42564">MAQKRKQRNPPLDDPPTASSSDSEEDAQRKNDAEGDEEVGSSFEVEASSEEEDGDDEEEEPPTPPTSSHSKPSSSELDLHAPTPAKVKPFASKPMEQAQKANAQPNLGSKRAVENNAHATDSKRAKKKITDSCASDEEDGKKSGEQSKKLFQRLWSEEDELAILKGMVDFTSKTGQDPYKYATSFHDFMKKSLHVEASSNQLKEKIRRLKKKFETNTEKGKNDESPRFSKLHDQMAFELSKKVWGTKRDGEGASAGVESSKKEGSNRNAASAMKLKLETRPEPEVVSVDGNEFGKMEIHQKPDSASSLLSEMSRFQNSLGVYGMDEDEVKRGLELMEESKRVELEAKWKQLRAAELKLFMNRALLVGEQAKLILEAIESSNH</sequence>
<dbReference type="GO" id="GO:0006355">
    <property type="term" value="P:regulation of DNA-templated transcription"/>
    <property type="evidence" value="ECO:0007669"/>
    <property type="project" value="InterPro"/>
</dbReference>
<dbReference type="EMBL" id="JAYMYQ010000004">
    <property type="protein sequence ID" value="KAK7339453.1"/>
    <property type="molecule type" value="Genomic_DNA"/>
</dbReference>
<organism evidence="4 5">
    <name type="scientific">Canavalia gladiata</name>
    <name type="common">Sword bean</name>
    <name type="synonym">Dolichos gladiatus</name>
    <dbReference type="NCBI Taxonomy" id="3824"/>
    <lineage>
        <taxon>Eukaryota</taxon>
        <taxon>Viridiplantae</taxon>
        <taxon>Streptophyta</taxon>
        <taxon>Embryophyta</taxon>
        <taxon>Tracheophyta</taxon>
        <taxon>Spermatophyta</taxon>
        <taxon>Magnoliopsida</taxon>
        <taxon>eudicotyledons</taxon>
        <taxon>Gunneridae</taxon>
        <taxon>Pentapetalae</taxon>
        <taxon>rosids</taxon>
        <taxon>fabids</taxon>
        <taxon>Fabales</taxon>
        <taxon>Fabaceae</taxon>
        <taxon>Papilionoideae</taxon>
        <taxon>50 kb inversion clade</taxon>
        <taxon>NPAAA clade</taxon>
        <taxon>indigoferoid/millettioid clade</taxon>
        <taxon>Phaseoleae</taxon>
        <taxon>Canavalia</taxon>
    </lineage>
</organism>
<feature type="compositionally biased region" description="Acidic residues" evidence="2">
    <location>
        <begin position="47"/>
        <end position="61"/>
    </location>
</feature>
<comment type="similarity">
    <text evidence="1">Belongs to the GeBP family.</text>
</comment>
<proteinExistence type="inferred from homology"/>
<dbReference type="AlphaFoldDB" id="A0AAN9QQ94"/>
<evidence type="ECO:0000256" key="1">
    <source>
        <dbReference type="ARBA" id="ARBA00010820"/>
    </source>
</evidence>
<accession>A0AAN9QQ94</accession>
<dbReference type="Proteomes" id="UP001367508">
    <property type="component" value="Unassembled WGS sequence"/>
</dbReference>
<feature type="region of interest" description="Disordered" evidence="2">
    <location>
        <begin position="247"/>
        <end position="273"/>
    </location>
</feature>
<dbReference type="GO" id="GO:0005634">
    <property type="term" value="C:nucleus"/>
    <property type="evidence" value="ECO:0007669"/>
    <property type="project" value="TreeGrafter"/>
</dbReference>
<dbReference type="InterPro" id="IPR053932">
    <property type="entry name" value="GeBP-like_DBD"/>
</dbReference>
<feature type="compositionally biased region" description="Low complexity" evidence="2">
    <location>
        <begin position="66"/>
        <end position="76"/>
    </location>
</feature>
<dbReference type="PANTHER" id="PTHR31662:SF33">
    <property type="entry name" value="DNA-BINDING STOREKEEPER PROTEIN TRANSCRIPTIONAL REGULATOR-LIKE PROTEIN"/>
    <property type="match status" value="1"/>
</dbReference>
<comment type="caution">
    <text evidence="4">The sequence shown here is derived from an EMBL/GenBank/DDBJ whole genome shotgun (WGS) entry which is preliminary data.</text>
</comment>
<name>A0AAN9QQ94_CANGL</name>
<protein>
    <recommendedName>
        <fullName evidence="3">Glabrous enhancer-binding protein-like DBD domain-containing protein</fullName>
    </recommendedName>
</protein>
<keyword evidence="5" id="KW-1185">Reference proteome</keyword>
<reference evidence="4 5" key="1">
    <citation type="submission" date="2024-01" db="EMBL/GenBank/DDBJ databases">
        <title>The genomes of 5 underutilized Papilionoideae crops provide insights into root nodulation and disease resistanc.</title>
        <authorList>
            <person name="Jiang F."/>
        </authorList>
    </citation>
    <scope>NUCLEOTIDE SEQUENCE [LARGE SCALE GENOMIC DNA]</scope>
    <source>
        <strain evidence="4">LVBAO_FW01</strain>
        <tissue evidence="4">Leaves</tissue>
    </source>
</reference>
<evidence type="ECO:0000256" key="2">
    <source>
        <dbReference type="SAM" id="MobiDB-lite"/>
    </source>
</evidence>
<feature type="domain" description="Glabrous enhancer-binding protein-like DBD" evidence="3">
    <location>
        <begin position="151"/>
        <end position="245"/>
    </location>
</feature>
<dbReference type="PANTHER" id="PTHR31662">
    <property type="entry name" value="BNAANNG10740D PROTEIN-RELATED"/>
    <property type="match status" value="1"/>
</dbReference>
<evidence type="ECO:0000313" key="4">
    <source>
        <dbReference type="EMBL" id="KAK7339453.1"/>
    </source>
</evidence>
<dbReference type="Pfam" id="PF04504">
    <property type="entry name" value="GeBP-like_DBD"/>
    <property type="match status" value="1"/>
</dbReference>
<evidence type="ECO:0000259" key="3">
    <source>
        <dbReference type="Pfam" id="PF04504"/>
    </source>
</evidence>
<evidence type="ECO:0000313" key="5">
    <source>
        <dbReference type="Proteomes" id="UP001367508"/>
    </source>
</evidence>
<dbReference type="InterPro" id="IPR007592">
    <property type="entry name" value="GEBP"/>
</dbReference>
<feature type="region of interest" description="Disordered" evidence="2">
    <location>
        <begin position="1"/>
        <end position="147"/>
    </location>
</feature>
<gene>
    <name evidence="4" type="ORF">VNO77_20121</name>
</gene>